<reference evidence="2" key="1">
    <citation type="journal article" date="2023" name="Int. J. Mol. Sci.">
        <title>Metagenomics Revealed a New Genus 'Candidatus Thiocaldithrix dubininis' gen. nov., sp. nov. and a New Species 'Candidatus Thiothrix putei' sp. nov. in the Family Thiotrichaceae, Some Members of Which Have Traits of Both Na+- and H+-Motive Energetics.</title>
        <authorList>
            <person name="Ravin N.V."/>
            <person name="Muntyan M.S."/>
            <person name="Smolyakov D.D."/>
            <person name="Rudenko T.S."/>
            <person name="Beletsky A.V."/>
            <person name="Mardanov A.V."/>
            <person name="Grabovich M.Y."/>
        </authorList>
    </citation>
    <scope>NUCLEOTIDE SEQUENCE</scope>
    <source>
        <strain evidence="2">GKL-01</strain>
    </source>
</reference>
<organism evidence="2">
    <name type="scientific">Candidatus Thiocaldithrix dubininis</name>
    <dbReference type="NCBI Taxonomy" id="3080823"/>
    <lineage>
        <taxon>Bacteria</taxon>
        <taxon>Pseudomonadati</taxon>
        <taxon>Pseudomonadota</taxon>
        <taxon>Gammaproteobacteria</taxon>
        <taxon>Thiotrichales</taxon>
        <taxon>Thiotrichaceae</taxon>
        <taxon>Candidatus Thiocaldithrix</taxon>
    </lineage>
</organism>
<feature type="coiled-coil region" evidence="1">
    <location>
        <begin position="2"/>
        <end position="29"/>
    </location>
</feature>
<evidence type="ECO:0000256" key="1">
    <source>
        <dbReference type="SAM" id="Coils"/>
    </source>
</evidence>
<feature type="coiled-coil region" evidence="1">
    <location>
        <begin position="56"/>
        <end position="112"/>
    </location>
</feature>
<keyword evidence="1" id="KW-0175">Coiled coil</keyword>
<dbReference type="AlphaFoldDB" id="A0AA95H1J1"/>
<sequence length="112" mass="13618">MQEKLQQLLKKLDSERSEFLEKAQQVQHEWADDWTHAENKWEFIQERLRETGTKWQLEAKEELHELGEEVDELQHKLEAKVQDVKLEVVEEVHELSEELSELYQKLRGYFNK</sequence>
<dbReference type="KEGG" id="tdu:QJT80_09115"/>
<reference evidence="2" key="2">
    <citation type="submission" date="2023-04" db="EMBL/GenBank/DDBJ databases">
        <authorList>
            <person name="Beletskiy A.V."/>
            <person name="Mardanov A.V."/>
            <person name="Ravin N.V."/>
        </authorList>
    </citation>
    <scope>NUCLEOTIDE SEQUENCE</scope>
    <source>
        <strain evidence="2">GKL-01</strain>
    </source>
</reference>
<dbReference type="Proteomes" id="UP001300672">
    <property type="component" value="Chromosome"/>
</dbReference>
<name>A0AA95H1J1_9GAMM</name>
<gene>
    <name evidence="2" type="ORF">QJT80_09115</name>
</gene>
<evidence type="ECO:0000313" key="2">
    <source>
        <dbReference type="EMBL" id="WGZ89662.1"/>
    </source>
</evidence>
<dbReference type="EMBL" id="CP124755">
    <property type="protein sequence ID" value="WGZ89662.1"/>
    <property type="molecule type" value="Genomic_DNA"/>
</dbReference>
<protein>
    <submittedName>
        <fullName evidence="2">Uncharacterized protein</fullName>
    </submittedName>
</protein>
<proteinExistence type="predicted"/>
<accession>A0AA95H1J1</accession>